<comment type="caution">
    <text evidence="1">The sequence shown here is derived from an EMBL/GenBank/DDBJ whole genome shotgun (WGS) entry which is preliminary data.</text>
</comment>
<organism evidence="1 2">
    <name type="scientific">Ecytonucleospora hepatopenaei</name>
    <dbReference type="NCBI Taxonomy" id="646526"/>
    <lineage>
        <taxon>Eukaryota</taxon>
        <taxon>Fungi</taxon>
        <taxon>Fungi incertae sedis</taxon>
        <taxon>Microsporidia</taxon>
        <taxon>Enterocytozoonidae</taxon>
        <taxon>Ecytonucleospora</taxon>
    </lineage>
</organism>
<sequence length="53" mass="6335">MYKYFDKKILNEEIISEVEVVEKLNEFLSENEDVDNIVKLKIAELIEKLNKSF</sequence>
<dbReference type="AlphaFoldDB" id="A0A1W0E4J0"/>
<evidence type="ECO:0000313" key="2">
    <source>
        <dbReference type="Proteomes" id="UP000192758"/>
    </source>
</evidence>
<dbReference type="Proteomes" id="UP000192758">
    <property type="component" value="Unassembled WGS sequence"/>
</dbReference>
<keyword evidence="2" id="KW-1185">Reference proteome</keyword>
<dbReference type="EMBL" id="MNPJ01000022">
    <property type="protein sequence ID" value="OQS54146.1"/>
    <property type="molecule type" value="Genomic_DNA"/>
</dbReference>
<gene>
    <name evidence="1" type="ORF">EHP00_2234</name>
</gene>
<proteinExistence type="predicted"/>
<name>A0A1W0E4J0_9MICR</name>
<reference evidence="1 2" key="1">
    <citation type="journal article" date="2017" name="Environ. Microbiol.">
        <title>Decay of the glycolytic pathway and adaptation to intranuclear parasitism within Enterocytozoonidae microsporidia.</title>
        <authorList>
            <person name="Wiredu Boakye D."/>
            <person name="Jaroenlak P."/>
            <person name="Prachumwat A."/>
            <person name="Williams T.A."/>
            <person name="Bateman K.S."/>
            <person name="Itsathitphaisarn O."/>
            <person name="Sritunyalucksana K."/>
            <person name="Paszkiewicz K.H."/>
            <person name="Moore K.A."/>
            <person name="Stentiford G.D."/>
            <person name="Williams B.A."/>
        </authorList>
    </citation>
    <scope>NUCLEOTIDE SEQUENCE [LARGE SCALE GENOMIC DNA]</scope>
    <source>
        <strain evidence="1 2">TH1</strain>
    </source>
</reference>
<evidence type="ECO:0000313" key="1">
    <source>
        <dbReference type="EMBL" id="OQS54146.1"/>
    </source>
</evidence>
<dbReference type="VEuPathDB" id="MicrosporidiaDB:EHP00_2234"/>
<protein>
    <submittedName>
        <fullName evidence="1">Uncharacterized protein</fullName>
    </submittedName>
</protein>
<accession>A0A1W0E4J0</accession>